<dbReference type="AlphaFoldDB" id="A0A3M7L3Q6"/>
<evidence type="ECO:0000256" key="8">
    <source>
        <dbReference type="SAM" id="SignalP"/>
    </source>
</evidence>
<dbReference type="PRINTS" id="PR00502">
    <property type="entry name" value="NUDIXFAMILY"/>
</dbReference>
<organism evidence="10 11">
    <name type="scientific">Auxenochlorella protothecoides</name>
    <name type="common">Green microalga</name>
    <name type="synonym">Chlorella protothecoides</name>
    <dbReference type="NCBI Taxonomy" id="3075"/>
    <lineage>
        <taxon>Eukaryota</taxon>
        <taxon>Viridiplantae</taxon>
        <taxon>Chlorophyta</taxon>
        <taxon>core chlorophytes</taxon>
        <taxon>Trebouxiophyceae</taxon>
        <taxon>Chlorellales</taxon>
        <taxon>Chlorellaceae</taxon>
        <taxon>Auxenochlorella</taxon>
    </lineage>
</organism>
<dbReference type="PROSITE" id="PS51462">
    <property type="entry name" value="NUDIX"/>
    <property type="match status" value="1"/>
</dbReference>
<dbReference type="EMBL" id="QOKY01000128">
    <property type="protein sequence ID" value="RMZ57371.1"/>
    <property type="molecule type" value="Genomic_DNA"/>
</dbReference>
<keyword evidence="7" id="KW-0472">Membrane</keyword>
<proteinExistence type="inferred from homology"/>
<keyword evidence="5" id="KW-0735">Signal-anchor</keyword>
<feature type="chain" id="PRO_5018208257" description="Nudix hydrolase domain-containing protein" evidence="8">
    <location>
        <begin position="23"/>
        <end position="636"/>
    </location>
</feature>
<name>A0A3M7L3Q6_AUXPR</name>
<evidence type="ECO:0000256" key="4">
    <source>
        <dbReference type="ARBA" id="ARBA00022801"/>
    </source>
</evidence>
<dbReference type="PANTHER" id="PTHR23033">
    <property type="entry name" value="BETA1,3-GALACTOSYLTRANSFERASE"/>
    <property type="match status" value="1"/>
</dbReference>
<comment type="subcellular location">
    <subcellularLocation>
        <location evidence="1">Membrane</location>
        <topology evidence="1">Single-pass type II membrane protein</topology>
    </subcellularLocation>
</comment>
<comment type="similarity">
    <text evidence="2">Belongs to the glycosyltransferase 31 family. Beta3-Gal-T subfamily.</text>
</comment>
<reference evidence="11" key="1">
    <citation type="journal article" date="2018" name="Algal Res.">
        <title>Characterization of plant carbon substrate utilization by Auxenochlorella protothecoides.</title>
        <authorList>
            <person name="Vogler B.W."/>
            <person name="Starkenburg S.R."/>
            <person name="Sudasinghe N."/>
            <person name="Schambach J.Y."/>
            <person name="Rollin J.A."/>
            <person name="Pattathil S."/>
            <person name="Barry A.N."/>
        </authorList>
    </citation>
    <scope>NUCLEOTIDE SEQUENCE [LARGE SCALE GENOMIC DNA]</scope>
    <source>
        <strain evidence="11">UTEX 25</strain>
    </source>
</reference>
<dbReference type="GO" id="GO:0016787">
    <property type="term" value="F:hydrolase activity"/>
    <property type="evidence" value="ECO:0007669"/>
    <property type="project" value="UniProtKB-KW"/>
</dbReference>
<feature type="non-terminal residue" evidence="10">
    <location>
        <position position="1"/>
    </location>
</feature>
<dbReference type="InterPro" id="IPR015797">
    <property type="entry name" value="NUDIX_hydrolase-like_dom_sf"/>
</dbReference>
<evidence type="ECO:0000256" key="2">
    <source>
        <dbReference type="ARBA" id="ARBA00006462"/>
    </source>
</evidence>
<dbReference type="GO" id="GO:0016020">
    <property type="term" value="C:membrane"/>
    <property type="evidence" value="ECO:0007669"/>
    <property type="project" value="UniProtKB-SubCell"/>
</dbReference>
<evidence type="ECO:0000256" key="6">
    <source>
        <dbReference type="ARBA" id="ARBA00022989"/>
    </source>
</evidence>
<keyword evidence="4" id="KW-0378">Hydrolase</keyword>
<dbReference type="InterPro" id="IPR000086">
    <property type="entry name" value="NUDIX_hydrolase_dom"/>
</dbReference>
<gene>
    <name evidence="10" type="ORF">APUTEX25_004205</name>
</gene>
<evidence type="ECO:0000256" key="5">
    <source>
        <dbReference type="ARBA" id="ARBA00022968"/>
    </source>
</evidence>
<sequence>GMHFQASLLLAVVTLLFGSGSAQTGDARSSRFPVSVHDIVAALPGDVDHMDVARASRIWRKGVIRTYIAGNTPPTPEVVAEGLLHNETWAYYPDDKPRRSMYAGDTRAGLVPFLAHAHFGDTYSWLLYMDDDTVFFPPALLHLLRDFDPAIPYFITDHLWYANGTGPATHPHPQAPRCLPCHFDEALYARRRRSFPAPRGCPCTPQLLCAAAPRVFNAHCDIPRHPANTFSMHGGAGAVLSAGLLRAVGLDFMEACSLSLQSTGGDAFISICLWQAGYFVTDPGLSVFMEGVHAFDPGPEDRLGAMRLLAAYIDGHREGADRHWVTTCDEACERQLGAMVSLHIRSRSFAALDDAASFIKAITTLYEASMGVDVYAAARVAAAAAAVAAQKLPDVGTAAAAANGTGTGAAAGGSESAESLEDQAHRLAMDKTKAGAQAAEEIVVSETGHDAAAGDGVVAAAGEREQTEPSKPGVGVVVLRELSPGNPETLLIRRAKAPNKGDWCFPGGSLELGETLVQCAVRETLEETGLRLRCRLPQAEHGQPDARHPPLSPDLAYPSSFIAGDAITYDDAGALAFHYAIVNVAGVPENPEAAVVPGDDAADARWFPVTDLRGLKDLVPTCDFVAEEAVRRFAIR</sequence>
<keyword evidence="6" id="KW-1133">Transmembrane helix</keyword>
<evidence type="ECO:0000256" key="7">
    <source>
        <dbReference type="ARBA" id="ARBA00023136"/>
    </source>
</evidence>
<feature type="signal peptide" evidence="8">
    <location>
        <begin position="1"/>
        <end position="22"/>
    </location>
</feature>
<keyword evidence="3" id="KW-0812">Transmembrane</keyword>
<dbReference type="Gene3D" id="3.90.550.50">
    <property type="match status" value="1"/>
</dbReference>
<protein>
    <recommendedName>
        <fullName evidence="9">Nudix hydrolase domain-containing protein</fullName>
    </recommendedName>
</protein>
<feature type="domain" description="Nudix hydrolase" evidence="9">
    <location>
        <begin position="469"/>
        <end position="631"/>
    </location>
</feature>
<evidence type="ECO:0000259" key="9">
    <source>
        <dbReference type="PROSITE" id="PS51462"/>
    </source>
</evidence>
<evidence type="ECO:0000256" key="1">
    <source>
        <dbReference type="ARBA" id="ARBA00004606"/>
    </source>
</evidence>
<evidence type="ECO:0000313" key="11">
    <source>
        <dbReference type="Proteomes" id="UP000279271"/>
    </source>
</evidence>
<keyword evidence="8" id="KW-0732">Signal</keyword>
<dbReference type="Pfam" id="PF00293">
    <property type="entry name" value="NUDIX"/>
    <property type="match status" value="1"/>
</dbReference>
<dbReference type="CDD" id="cd04673">
    <property type="entry name" value="NUDIX_ADPRase"/>
    <property type="match status" value="1"/>
</dbReference>
<dbReference type="Gene3D" id="3.90.79.10">
    <property type="entry name" value="Nucleoside Triphosphate Pyrophosphohydrolase"/>
    <property type="match status" value="1"/>
</dbReference>
<dbReference type="SUPFAM" id="SSF55811">
    <property type="entry name" value="Nudix"/>
    <property type="match status" value="1"/>
</dbReference>
<dbReference type="InterPro" id="IPR020476">
    <property type="entry name" value="Nudix_hydrolase"/>
</dbReference>
<dbReference type="InterPro" id="IPR020084">
    <property type="entry name" value="NUDIX_hydrolase_CS"/>
</dbReference>
<evidence type="ECO:0000256" key="3">
    <source>
        <dbReference type="ARBA" id="ARBA00022692"/>
    </source>
</evidence>
<evidence type="ECO:0000313" key="10">
    <source>
        <dbReference type="EMBL" id="RMZ57371.1"/>
    </source>
</evidence>
<dbReference type="InterPro" id="IPR026050">
    <property type="entry name" value="C1GALT1/C1GALT1_chp1"/>
</dbReference>
<dbReference type="PROSITE" id="PS00893">
    <property type="entry name" value="NUDIX_BOX"/>
    <property type="match status" value="1"/>
</dbReference>
<dbReference type="Proteomes" id="UP000279271">
    <property type="component" value="Unassembled WGS sequence"/>
</dbReference>
<dbReference type="PANTHER" id="PTHR23033:SF50">
    <property type="entry name" value="HEXOSYLTRANSFERASE"/>
    <property type="match status" value="1"/>
</dbReference>
<accession>A0A3M7L3Q6</accession>
<comment type="caution">
    <text evidence="10">The sequence shown here is derived from an EMBL/GenBank/DDBJ whole genome shotgun (WGS) entry which is preliminary data.</text>
</comment>